<proteinExistence type="predicted"/>
<dbReference type="Proteomes" id="UP000553756">
    <property type="component" value="Unassembled WGS sequence"/>
</dbReference>
<organism evidence="1 2">
    <name type="scientific">Bifidobacterium panos</name>
    <dbReference type="NCBI Taxonomy" id="2675321"/>
    <lineage>
        <taxon>Bacteria</taxon>
        <taxon>Bacillati</taxon>
        <taxon>Actinomycetota</taxon>
        <taxon>Actinomycetes</taxon>
        <taxon>Bifidobacteriales</taxon>
        <taxon>Bifidobacteriaceae</taxon>
        <taxon>Bifidobacterium</taxon>
    </lineage>
</organism>
<evidence type="ECO:0000313" key="2">
    <source>
        <dbReference type="Proteomes" id="UP000553756"/>
    </source>
</evidence>
<dbReference type="RefSeq" id="WP_172146747.1">
    <property type="nucleotide sequence ID" value="NZ_JAAIIJ010000026.1"/>
</dbReference>
<dbReference type="EMBL" id="JAAIIJ010000026">
    <property type="protein sequence ID" value="NMN02692.1"/>
    <property type="molecule type" value="Genomic_DNA"/>
</dbReference>
<name>A0ABX1T0Z3_9BIFI</name>
<keyword evidence="2" id="KW-1185">Reference proteome</keyword>
<sequence length="107" mass="11708">MTQKIDWFELSDSYARETPQIIGEVIRPTHPITVGDLDDIFAGRPLSDAPRAKASVMRKTYLTPEMADKADKQAKEEHLSGAALIRKALAAYLADPSGQSARIPQSA</sequence>
<comment type="caution">
    <text evidence="1">The sequence shown here is derived from an EMBL/GenBank/DDBJ whole genome shotgun (WGS) entry which is preliminary data.</text>
</comment>
<evidence type="ECO:0000313" key="1">
    <source>
        <dbReference type="EMBL" id="NMN02692.1"/>
    </source>
</evidence>
<reference evidence="1 2" key="1">
    <citation type="submission" date="2020-02" db="EMBL/GenBank/DDBJ databases">
        <title>Characterization of phylogenetic diversity of novel bifidobacterial species isolated in Czech ZOOs.</title>
        <authorList>
            <person name="Lugli G.A."/>
            <person name="Vera N.B."/>
            <person name="Ventura M."/>
        </authorList>
    </citation>
    <scope>NUCLEOTIDE SEQUENCE [LARGE SCALE GENOMIC DNA]</scope>
    <source>
        <strain evidence="1 2">DSM 109963</strain>
    </source>
</reference>
<accession>A0ABX1T0Z3</accession>
<evidence type="ECO:0008006" key="3">
    <source>
        <dbReference type="Google" id="ProtNLM"/>
    </source>
</evidence>
<protein>
    <recommendedName>
        <fullName evidence="3">Ribbon-helix-helix protein CopG domain-containing protein</fullName>
    </recommendedName>
</protein>
<gene>
    <name evidence="1" type="ORF">G1C94_1314</name>
</gene>